<feature type="transmembrane region" description="Helical" evidence="1">
    <location>
        <begin position="17"/>
        <end position="35"/>
    </location>
</feature>
<dbReference type="InterPro" id="IPR026467">
    <property type="entry name" value="Ser/Gly_Cys_C_dom"/>
</dbReference>
<organism evidence="2 3">
    <name type="scientific">Polymorphospora rubra</name>
    <dbReference type="NCBI Taxonomy" id="338584"/>
    <lineage>
        <taxon>Bacteria</taxon>
        <taxon>Bacillati</taxon>
        <taxon>Actinomycetota</taxon>
        <taxon>Actinomycetes</taxon>
        <taxon>Micromonosporales</taxon>
        <taxon>Micromonosporaceae</taxon>
        <taxon>Polymorphospora</taxon>
    </lineage>
</organism>
<keyword evidence="1" id="KW-0812">Transmembrane</keyword>
<protein>
    <recommendedName>
        <fullName evidence="4">TIGR04222 domain-containing membrane protein</fullName>
    </recommendedName>
</protein>
<dbReference type="AlphaFoldDB" id="A0A810MUT0"/>
<evidence type="ECO:0000313" key="3">
    <source>
        <dbReference type="Proteomes" id="UP000680866"/>
    </source>
</evidence>
<evidence type="ECO:0000313" key="2">
    <source>
        <dbReference type="EMBL" id="BCJ63185.1"/>
    </source>
</evidence>
<proteinExistence type="predicted"/>
<dbReference type="NCBIfam" id="TIGR04222">
    <property type="entry name" value="near_uncomplex"/>
    <property type="match status" value="1"/>
</dbReference>
<name>A0A810MUT0_9ACTN</name>
<keyword evidence="3" id="KW-1185">Reference proteome</keyword>
<dbReference type="RefSeq" id="WP_212820714.1">
    <property type="nucleotide sequence ID" value="NZ_AP023359.1"/>
</dbReference>
<gene>
    <name evidence="2" type="ORF">Prubr_02060</name>
</gene>
<dbReference type="EMBL" id="AP023359">
    <property type="protein sequence ID" value="BCJ63185.1"/>
    <property type="molecule type" value="Genomic_DNA"/>
</dbReference>
<feature type="transmembrane region" description="Helical" evidence="1">
    <location>
        <begin position="153"/>
        <end position="173"/>
    </location>
</feature>
<keyword evidence="1" id="KW-0472">Membrane</keyword>
<reference evidence="2" key="1">
    <citation type="submission" date="2020-08" db="EMBL/GenBank/DDBJ databases">
        <title>Whole genome shotgun sequence of Polymorphospora rubra NBRC 101157.</title>
        <authorList>
            <person name="Komaki H."/>
            <person name="Tamura T."/>
        </authorList>
    </citation>
    <scope>NUCLEOTIDE SEQUENCE</scope>
    <source>
        <strain evidence="2">NBRC 101157</strain>
    </source>
</reference>
<evidence type="ECO:0008006" key="4">
    <source>
        <dbReference type="Google" id="ProtNLM"/>
    </source>
</evidence>
<accession>A0A810MUT0</accession>
<sequence>MEVPATPADTWGIPGPTFLLIFFIAATTLSALAVVHRLILFAGRRDVSPGQLGPQQAAYLNGGDRLAVYSSLAALRSAGVIGVAKDRTLAVRGQLPLGATPLDTAVYNAAQKRIKPRQLQADSFVARALDQLRESLEQQGLAPTASTRLAARIVPVFMLGLLLVGVARIFAGVANDRPVGLIVLFTVLYAPVAIVFYNVVPRRTRAARAALSRLRVQHVHLTPQTSPAYATYGAAGAAMGVALFGAASLWALDPGFAGDAEIQRNYASGGAGSSSCGGGSSSDGGGGGSCGGGGGGGCGGGCGG</sequence>
<dbReference type="KEGG" id="pry:Prubr_02060"/>
<dbReference type="Proteomes" id="UP000680866">
    <property type="component" value="Chromosome"/>
</dbReference>
<keyword evidence="1" id="KW-1133">Transmembrane helix</keyword>
<evidence type="ECO:0000256" key="1">
    <source>
        <dbReference type="SAM" id="Phobius"/>
    </source>
</evidence>
<feature type="transmembrane region" description="Helical" evidence="1">
    <location>
        <begin position="179"/>
        <end position="200"/>
    </location>
</feature>